<protein>
    <recommendedName>
        <fullName evidence="4">Pectinesterase inhibitor domain-containing protein</fullName>
    </recommendedName>
</protein>
<accession>A0ABT5WYA8</accession>
<feature type="compositionally biased region" description="Low complexity" evidence="1">
    <location>
        <begin position="63"/>
        <end position="86"/>
    </location>
</feature>
<organism evidence="2 3">
    <name type="scientific">Novosphingobium album</name>
    <name type="common">ex Liu et al. 2023</name>
    <dbReference type="NCBI Taxonomy" id="3031130"/>
    <lineage>
        <taxon>Bacteria</taxon>
        <taxon>Pseudomonadati</taxon>
        <taxon>Pseudomonadota</taxon>
        <taxon>Alphaproteobacteria</taxon>
        <taxon>Sphingomonadales</taxon>
        <taxon>Sphingomonadaceae</taxon>
        <taxon>Novosphingobium</taxon>
    </lineage>
</organism>
<dbReference type="Proteomes" id="UP001216253">
    <property type="component" value="Unassembled WGS sequence"/>
</dbReference>
<feature type="region of interest" description="Disordered" evidence="1">
    <location>
        <begin position="1"/>
        <end position="33"/>
    </location>
</feature>
<gene>
    <name evidence="2" type="ORF">PYV00_23835</name>
</gene>
<evidence type="ECO:0000313" key="2">
    <source>
        <dbReference type="EMBL" id="MDE8654728.1"/>
    </source>
</evidence>
<proteinExistence type="predicted"/>
<feature type="compositionally biased region" description="Polar residues" evidence="1">
    <location>
        <begin position="1"/>
        <end position="25"/>
    </location>
</feature>
<dbReference type="EMBL" id="JARESE010000100">
    <property type="protein sequence ID" value="MDE8654728.1"/>
    <property type="molecule type" value="Genomic_DNA"/>
</dbReference>
<feature type="non-terminal residue" evidence="2">
    <location>
        <position position="1"/>
    </location>
</feature>
<keyword evidence="3" id="KW-1185">Reference proteome</keyword>
<evidence type="ECO:0008006" key="4">
    <source>
        <dbReference type="Google" id="ProtNLM"/>
    </source>
</evidence>
<name>A0ABT5WYA8_9SPHN</name>
<evidence type="ECO:0000256" key="1">
    <source>
        <dbReference type="SAM" id="MobiDB-lite"/>
    </source>
</evidence>
<reference evidence="2 3" key="1">
    <citation type="submission" date="2023-03" db="EMBL/GenBank/DDBJ databases">
        <title>NovoSphingobium album sp. nov. isolated from polycyclic aromatic hydrocarbons- and heavy-metal polluted soil.</title>
        <authorList>
            <person name="Liu Z."/>
            <person name="Wang K."/>
        </authorList>
    </citation>
    <scope>NUCLEOTIDE SEQUENCE [LARGE SCALE GENOMIC DNA]</scope>
    <source>
        <strain evidence="2 3">H3SJ31-1</strain>
    </source>
</reference>
<feature type="region of interest" description="Disordered" evidence="1">
    <location>
        <begin position="59"/>
        <end position="86"/>
    </location>
</feature>
<comment type="caution">
    <text evidence="2">The sequence shown here is derived from an EMBL/GenBank/DDBJ whole genome shotgun (WGS) entry which is preliminary data.</text>
</comment>
<evidence type="ECO:0000313" key="3">
    <source>
        <dbReference type="Proteomes" id="UP001216253"/>
    </source>
</evidence>
<sequence>GQRLPSTTGVRVQRMNGENGQSGKTEGQPKKPGWQAWQIAAATLGALFVFALFHPEKPSAPRASKAGAGTGAASQSPAKSEPAAPSPATEAAVIAFKDSVMSAMAPCDEASNQLAEAGKKLGSGTSVYDVYPVARAAETACSTSWSRLSDLDVPSALQGEAADAADTTIESCKDASVAKQISAKSMAEVLDGNMRPSAIEEVKSNAEEAQRSILACVANIYVTAGKANVDIAKLGKKDAAR</sequence>
<dbReference type="RefSeq" id="WP_275230856.1">
    <property type="nucleotide sequence ID" value="NZ_JARESE010000100.1"/>
</dbReference>